<name>A0A7X3FFY4_9BACL</name>
<dbReference type="EMBL" id="RHLK01000002">
    <property type="protein sequence ID" value="MVO99008.1"/>
    <property type="molecule type" value="Genomic_DNA"/>
</dbReference>
<dbReference type="InterPro" id="IPR014917">
    <property type="entry name" value="DUF1800"/>
</dbReference>
<accession>A0A7X3FFY4</accession>
<reference evidence="1 2" key="1">
    <citation type="journal article" date="2019" name="Microorganisms">
        <title>Paenibacillus lutrae sp. nov., A Chitinolytic Species Isolated from A River Otter in Castril Natural Park, Granada, Spain.</title>
        <authorList>
            <person name="Rodriguez M."/>
            <person name="Reina J.C."/>
            <person name="Bejar V."/>
            <person name="Llamas I."/>
        </authorList>
    </citation>
    <scope>NUCLEOTIDE SEQUENCE [LARGE SCALE GENOMIC DNA]</scope>
    <source>
        <strain evidence="1 2">N10</strain>
    </source>
</reference>
<dbReference type="Proteomes" id="UP000490800">
    <property type="component" value="Unassembled WGS sequence"/>
</dbReference>
<dbReference type="OrthoDB" id="9772295at2"/>
<organism evidence="1 2">
    <name type="scientific">Paenibacillus lutrae</name>
    <dbReference type="NCBI Taxonomy" id="2078573"/>
    <lineage>
        <taxon>Bacteria</taxon>
        <taxon>Bacillati</taxon>
        <taxon>Bacillota</taxon>
        <taxon>Bacilli</taxon>
        <taxon>Bacillales</taxon>
        <taxon>Paenibacillaceae</taxon>
        <taxon>Paenibacillus</taxon>
    </lineage>
</organism>
<protein>
    <submittedName>
        <fullName evidence="1">DUF1800 family protein</fullName>
    </submittedName>
</protein>
<proteinExistence type="predicted"/>
<keyword evidence="2" id="KW-1185">Reference proteome</keyword>
<dbReference type="Pfam" id="PF08811">
    <property type="entry name" value="DUF1800"/>
    <property type="match status" value="1"/>
</dbReference>
<evidence type="ECO:0000313" key="2">
    <source>
        <dbReference type="Proteomes" id="UP000490800"/>
    </source>
</evidence>
<dbReference type="AlphaFoldDB" id="A0A7X3FFY4"/>
<sequence length="436" mass="48721">MKDWSEKEVLHLLGRTSFSAVPSEVQECLKLGKEESVRRLTSGIPLIDGSQDVLPFGQVKADDKPLIEKGLGDQQTYWLYRMIASPTPLIEKMTLFWHSHFASSYYKVSDMMLMVRQNELLRKHALGSFRSLLDAIRQDPAMMLYLDVSTNRKGSPNENYAREMMELFTLGIGNYKEEDVKEAARALTGWSYDRKADKVQFVDKQHDEGGKVLLGESGRFNAEDTVIILMRQTALPKFIASKLLTYFGTENPPEAWIDKVARNIKKLNTIGDVLYELLISDEFYEPAYRMSLVKTPAEYVAGAMRSLDIPLTAAMRASMGLMGMDLYAPPDISGWKGGASWLSTSRLLARYQFADKVSKRVTDSQIQAMSPAESGAGGEAYVERWSRSVGIPSLGRNTAAVLSRYASETIVASKKPAGGKRSLLQLLLISPEAQMK</sequence>
<evidence type="ECO:0000313" key="1">
    <source>
        <dbReference type="EMBL" id="MVO99008.1"/>
    </source>
</evidence>
<dbReference type="RefSeq" id="WP_157333631.1">
    <property type="nucleotide sequence ID" value="NZ_RHLK01000002.1"/>
</dbReference>
<comment type="caution">
    <text evidence="1">The sequence shown here is derived from an EMBL/GenBank/DDBJ whole genome shotgun (WGS) entry which is preliminary data.</text>
</comment>
<gene>
    <name evidence="1" type="ORF">EDM21_05640</name>
</gene>